<name>F2NI96_DESAR</name>
<dbReference type="InterPro" id="IPR006367">
    <property type="entry name" value="Sirohaem_synthase_N"/>
</dbReference>
<dbReference type="GO" id="GO:0004325">
    <property type="term" value="F:ferrochelatase activity"/>
    <property type="evidence" value="ECO:0007669"/>
    <property type="project" value="InterPro"/>
</dbReference>
<dbReference type="InterPro" id="IPR028281">
    <property type="entry name" value="Sirohaem_synthase_central"/>
</dbReference>
<protein>
    <recommendedName>
        <fullName evidence="2">precorrin-2 dehydrogenase</fullName>
        <ecNumber evidence="2">1.3.1.76</ecNumber>
    </recommendedName>
</protein>
<comment type="catalytic activity">
    <reaction evidence="6">
        <text>precorrin-2 + NAD(+) = sirohydrochlorin + NADH + 2 H(+)</text>
        <dbReference type="Rhea" id="RHEA:15613"/>
        <dbReference type="ChEBI" id="CHEBI:15378"/>
        <dbReference type="ChEBI" id="CHEBI:57540"/>
        <dbReference type="ChEBI" id="CHEBI:57945"/>
        <dbReference type="ChEBI" id="CHEBI:58351"/>
        <dbReference type="ChEBI" id="CHEBI:58827"/>
        <dbReference type="EC" id="1.3.1.76"/>
    </reaction>
</comment>
<dbReference type="GO" id="GO:0043115">
    <property type="term" value="F:precorrin-2 dehydrogenase activity"/>
    <property type="evidence" value="ECO:0007669"/>
    <property type="project" value="UniProtKB-EC"/>
</dbReference>
<proteinExistence type="predicted"/>
<dbReference type="STRING" id="880072.Desac_2036"/>
<dbReference type="SUPFAM" id="SSF51735">
    <property type="entry name" value="NAD(P)-binding Rossmann-fold domains"/>
    <property type="match status" value="1"/>
</dbReference>
<dbReference type="SUPFAM" id="SSF75615">
    <property type="entry name" value="Siroheme synthase middle domains-like"/>
    <property type="match status" value="1"/>
</dbReference>
<evidence type="ECO:0000313" key="8">
    <source>
        <dbReference type="EMBL" id="AEB09865.1"/>
    </source>
</evidence>
<evidence type="ECO:0000256" key="1">
    <source>
        <dbReference type="ARBA" id="ARBA00005010"/>
    </source>
</evidence>
<dbReference type="AlphaFoldDB" id="F2NI96"/>
<dbReference type="InterPro" id="IPR028161">
    <property type="entry name" value="Met8-like"/>
</dbReference>
<feature type="domain" description="Siroheme synthase central" evidence="7">
    <location>
        <begin position="119"/>
        <end position="145"/>
    </location>
</feature>
<evidence type="ECO:0000256" key="4">
    <source>
        <dbReference type="ARBA" id="ARBA00023027"/>
    </source>
</evidence>
<evidence type="ECO:0000256" key="5">
    <source>
        <dbReference type="ARBA" id="ARBA00023244"/>
    </source>
</evidence>
<dbReference type="NCBIfam" id="TIGR01470">
    <property type="entry name" value="cysG_Nterm"/>
    <property type="match status" value="1"/>
</dbReference>
<dbReference type="Proteomes" id="UP000000483">
    <property type="component" value="Chromosome"/>
</dbReference>
<dbReference type="UniPathway" id="UPA00262">
    <property type="reaction ID" value="UER00222"/>
</dbReference>
<reference evidence="8 9" key="1">
    <citation type="journal article" date="2011" name="Stand. Genomic Sci.">
        <title>Complete genome sequence of the acetate-degrading sulfate reducer Desulfobacca acetoxidans type strain (ASRB2).</title>
        <authorList>
            <person name="Goker M."/>
            <person name="Teshima H."/>
            <person name="Lapidus A."/>
            <person name="Nolan M."/>
            <person name="Lucas S."/>
            <person name="Hammon N."/>
            <person name="Deshpande S."/>
            <person name="Cheng J.F."/>
            <person name="Tapia R."/>
            <person name="Han C."/>
            <person name="Goodwin L."/>
            <person name="Pitluck S."/>
            <person name="Huntemann M."/>
            <person name="Liolios K."/>
            <person name="Ivanova N."/>
            <person name="Pagani I."/>
            <person name="Mavromatis K."/>
            <person name="Ovchinikova G."/>
            <person name="Pati A."/>
            <person name="Chen A."/>
            <person name="Palaniappan K."/>
            <person name="Land M."/>
            <person name="Hauser L."/>
            <person name="Brambilla E.M."/>
            <person name="Rohde M."/>
            <person name="Spring S."/>
            <person name="Detter J.C."/>
            <person name="Woyke T."/>
            <person name="Bristow J."/>
            <person name="Eisen J.A."/>
            <person name="Markowitz V."/>
            <person name="Hugenholtz P."/>
            <person name="Kyrpides N.C."/>
            <person name="Klenk H.P."/>
        </authorList>
    </citation>
    <scope>NUCLEOTIDE SEQUENCE [LARGE SCALE GENOMIC DNA]</scope>
    <source>
        <strain evidence="9">ATCC 700848 / DSM 11109 / ASRB2</strain>
    </source>
</reference>
<dbReference type="PANTHER" id="PTHR35330:SF1">
    <property type="entry name" value="SIROHEME BIOSYNTHESIS PROTEIN MET8"/>
    <property type="match status" value="1"/>
</dbReference>
<keyword evidence="5" id="KW-0627">Porphyrin biosynthesis</keyword>
<evidence type="ECO:0000256" key="3">
    <source>
        <dbReference type="ARBA" id="ARBA00023002"/>
    </source>
</evidence>
<accession>F2NI96</accession>
<dbReference type="EC" id="1.3.1.76" evidence="2"/>
<comment type="pathway">
    <text evidence="1">Porphyrin-containing compound metabolism; siroheme biosynthesis; sirohydrochlorin from precorrin-2: step 1/1.</text>
</comment>
<dbReference type="Gene3D" id="3.40.50.720">
    <property type="entry name" value="NAD(P)-binding Rossmann-like Domain"/>
    <property type="match status" value="1"/>
</dbReference>
<organism evidence="8 9">
    <name type="scientific">Desulfobacca acetoxidans (strain ATCC 700848 / DSM 11109 / ASRB2)</name>
    <dbReference type="NCBI Taxonomy" id="880072"/>
    <lineage>
        <taxon>Bacteria</taxon>
        <taxon>Pseudomonadati</taxon>
        <taxon>Thermodesulfobacteriota</taxon>
        <taxon>Desulfobaccia</taxon>
        <taxon>Desulfobaccales</taxon>
        <taxon>Desulfobaccaceae</taxon>
        <taxon>Desulfobacca</taxon>
    </lineage>
</organism>
<dbReference type="EMBL" id="CP002629">
    <property type="protein sequence ID" value="AEB09865.1"/>
    <property type="molecule type" value="Genomic_DNA"/>
</dbReference>
<keyword evidence="4" id="KW-0520">NAD</keyword>
<sequence length="235" mass="25374">MRVYPVFLNIDGRPCLVVGGGAIGERKVQDLLLAGARVSVVSREATPTLLDLARRGEILYRQENFTPEHLDGMVLVIGATNNLQTNREISAAAQARGLPVNIVDAPALCTFIVPATVRRGELTLAIGTGGQSPALAKKLRQDLEQLFGSEYGPYLELLGAVRAKVLASRRDHPDNLTVFTNIVHSPLLELVRNGDREGIRKLLATLVGAILPPVEMAELQTQAASLFTNSLPTRL</sequence>
<dbReference type="OrthoDB" id="9815856at2"/>
<evidence type="ECO:0000313" key="9">
    <source>
        <dbReference type="Proteomes" id="UP000000483"/>
    </source>
</evidence>
<reference evidence="9" key="2">
    <citation type="submission" date="2011-03" db="EMBL/GenBank/DDBJ databases">
        <title>The complete genome of Desulfobacca acetoxidans DSM 11109.</title>
        <authorList>
            <consortium name="US DOE Joint Genome Institute (JGI-PGF)"/>
            <person name="Lucas S."/>
            <person name="Copeland A."/>
            <person name="Lapidus A."/>
            <person name="Bruce D."/>
            <person name="Goodwin L."/>
            <person name="Pitluck S."/>
            <person name="Peters L."/>
            <person name="Kyrpides N."/>
            <person name="Mavromatis K."/>
            <person name="Ivanova N."/>
            <person name="Ovchinnikova G."/>
            <person name="Teshima H."/>
            <person name="Detter J.C."/>
            <person name="Han C."/>
            <person name="Land M."/>
            <person name="Hauser L."/>
            <person name="Markowitz V."/>
            <person name="Cheng J.-F."/>
            <person name="Hugenholtz P."/>
            <person name="Woyke T."/>
            <person name="Wu D."/>
            <person name="Spring S."/>
            <person name="Schueler E."/>
            <person name="Brambilla E."/>
            <person name="Klenk H.-P."/>
            <person name="Eisen J.A."/>
        </authorList>
    </citation>
    <scope>NUCLEOTIDE SEQUENCE [LARGE SCALE GENOMIC DNA]</scope>
    <source>
        <strain evidence="9">ATCC 700848 / DSM 11109 / ASRB2</strain>
    </source>
</reference>
<dbReference type="KEGG" id="dao:Desac_2036"/>
<dbReference type="InterPro" id="IPR042518">
    <property type="entry name" value="SirC_C"/>
</dbReference>
<dbReference type="InterPro" id="IPR036291">
    <property type="entry name" value="NAD(P)-bd_dom_sf"/>
</dbReference>
<dbReference type="RefSeq" id="WP_013706974.1">
    <property type="nucleotide sequence ID" value="NC_015388.1"/>
</dbReference>
<keyword evidence="3" id="KW-0560">Oxidoreductase</keyword>
<dbReference type="GO" id="GO:0019354">
    <property type="term" value="P:siroheme biosynthetic process"/>
    <property type="evidence" value="ECO:0007669"/>
    <property type="project" value="UniProtKB-UniPathway"/>
</dbReference>
<dbReference type="eggNOG" id="COG1648">
    <property type="taxonomic scope" value="Bacteria"/>
</dbReference>
<dbReference type="HOGENOM" id="CLU_011276_8_1_7"/>
<evidence type="ECO:0000256" key="6">
    <source>
        <dbReference type="ARBA" id="ARBA00047561"/>
    </source>
</evidence>
<dbReference type="PANTHER" id="PTHR35330">
    <property type="entry name" value="SIROHEME BIOSYNTHESIS PROTEIN MET8"/>
    <property type="match status" value="1"/>
</dbReference>
<keyword evidence="9" id="KW-1185">Reference proteome</keyword>
<evidence type="ECO:0000259" key="7">
    <source>
        <dbReference type="Pfam" id="PF14824"/>
    </source>
</evidence>
<dbReference type="Pfam" id="PF13241">
    <property type="entry name" value="NAD_binding_7"/>
    <property type="match status" value="1"/>
</dbReference>
<evidence type="ECO:0000256" key="2">
    <source>
        <dbReference type="ARBA" id="ARBA00012400"/>
    </source>
</evidence>
<dbReference type="Gene3D" id="1.10.8.610">
    <property type="entry name" value="SirC, precorrin-2 dehydrogenase, C-terminal helical domain-like"/>
    <property type="match status" value="1"/>
</dbReference>
<gene>
    <name evidence="8" type="ordered locus">Desac_2036</name>
</gene>
<dbReference type="Pfam" id="PF14824">
    <property type="entry name" value="Sirohm_synth_M"/>
    <property type="match status" value="1"/>
</dbReference>